<accession>A0ABN8I8K1</accession>
<keyword evidence="2" id="KW-1185">Reference proteome</keyword>
<proteinExistence type="predicted"/>
<evidence type="ECO:0000313" key="1">
    <source>
        <dbReference type="EMBL" id="CAH2045719.1"/>
    </source>
</evidence>
<sequence>MRKPSIGPFAETRDFDFLAAHSHCSNVSVQTVDRSRIGRFGDATKFARARAATPAILQNRPPCRGLAQSDIKHCTSEHVSHLAGSLVPYHLSGEQDDSLMFATMFDYQTDEYNKPVPVVTMDWSQNKRNS</sequence>
<feature type="non-terminal residue" evidence="1">
    <location>
        <position position="1"/>
    </location>
</feature>
<protein>
    <submittedName>
        <fullName evidence="1">Uncharacterized protein</fullName>
    </submittedName>
</protein>
<dbReference type="EMBL" id="OW152828">
    <property type="protein sequence ID" value="CAH2045719.1"/>
    <property type="molecule type" value="Genomic_DNA"/>
</dbReference>
<reference evidence="1" key="1">
    <citation type="submission" date="2022-03" db="EMBL/GenBank/DDBJ databases">
        <authorList>
            <person name="Martin H S."/>
        </authorList>
    </citation>
    <scope>NUCLEOTIDE SEQUENCE</scope>
</reference>
<organism evidence="1 2">
    <name type="scientific">Iphiclides podalirius</name>
    <name type="common">scarce swallowtail</name>
    <dbReference type="NCBI Taxonomy" id="110791"/>
    <lineage>
        <taxon>Eukaryota</taxon>
        <taxon>Metazoa</taxon>
        <taxon>Ecdysozoa</taxon>
        <taxon>Arthropoda</taxon>
        <taxon>Hexapoda</taxon>
        <taxon>Insecta</taxon>
        <taxon>Pterygota</taxon>
        <taxon>Neoptera</taxon>
        <taxon>Endopterygota</taxon>
        <taxon>Lepidoptera</taxon>
        <taxon>Glossata</taxon>
        <taxon>Ditrysia</taxon>
        <taxon>Papilionoidea</taxon>
        <taxon>Papilionidae</taxon>
        <taxon>Papilioninae</taxon>
        <taxon>Iphiclides</taxon>
    </lineage>
</organism>
<gene>
    <name evidence="1" type="ORF">IPOD504_LOCUS5200</name>
</gene>
<evidence type="ECO:0000313" key="2">
    <source>
        <dbReference type="Proteomes" id="UP000837857"/>
    </source>
</evidence>
<name>A0ABN8I8K1_9NEOP</name>
<dbReference type="Proteomes" id="UP000837857">
    <property type="component" value="Chromosome 16"/>
</dbReference>